<evidence type="ECO:0000313" key="19">
    <source>
        <dbReference type="Proteomes" id="UP000236738"/>
    </source>
</evidence>
<dbReference type="GO" id="GO:0051989">
    <property type="term" value="F:coproporphyrinogen dehydrogenase activity"/>
    <property type="evidence" value="ECO:0007669"/>
    <property type="project" value="UniProtKB-EC"/>
</dbReference>
<feature type="binding site" evidence="16">
    <location>
        <position position="68"/>
    </location>
    <ligand>
        <name>[4Fe-4S] cluster</name>
        <dbReference type="ChEBI" id="CHEBI:49883"/>
        <note>4Fe-4S-S-AdoMet</note>
    </ligand>
</feature>
<comment type="subunit">
    <text evidence="4">Monomer.</text>
</comment>
<dbReference type="PANTHER" id="PTHR13932">
    <property type="entry name" value="COPROPORPHYRINIGEN III OXIDASE"/>
    <property type="match status" value="1"/>
</dbReference>
<accession>A0A1H5T8V5</accession>
<feature type="binding site" evidence="15">
    <location>
        <position position="184"/>
    </location>
    <ligand>
        <name>S-adenosyl-L-methionine</name>
        <dbReference type="ChEBI" id="CHEBI:59789"/>
        <label>2</label>
    </ligand>
</feature>
<evidence type="ECO:0000256" key="3">
    <source>
        <dbReference type="ARBA" id="ARBA00005493"/>
    </source>
</evidence>
<feature type="binding site" evidence="15">
    <location>
        <position position="55"/>
    </location>
    <ligand>
        <name>S-adenosyl-L-methionine</name>
        <dbReference type="ChEBI" id="CHEBI:59789"/>
        <label>1</label>
    </ligand>
</feature>
<gene>
    <name evidence="18" type="ORF">SAMN05421847_0402</name>
</gene>
<dbReference type="GO" id="GO:0051539">
    <property type="term" value="F:4 iron, 4 sulfur cluster binding"/>
    <property type="evidence" value="ECO:0007669"/>
    <property type="project" value="UniProtKB-KW"/>
</dbReference>
<dbReference type="GO" id="GO:0046872">
    <property type="term" value="F:metal ion binding"/>
    <property type="evidence" value="ECO:0007669"/>
    <property type="project" value="UniProtKB-KW"/>
</dbReference>
<dbReference type="InterPro" id="IPR007197">
    <property type="entry name" value="rSAM"/>
</dbReference>
<dbReference type="Gene3D" id="3.20.20.70">
    <property type="entry name" value="Aldolase class I"/>
    <property type="match status" value="1"/>
</dbReference>
<evidence type="ECO:0000313" key="18">
    <source>
        <dbReference type="EMBL" id="SEF59253.1"/>
    </source>
</evidence>
<dbReference type="AlphaFoldDB" id="A0A1H5T8V5"/>
<evidence type="ECO:0000256" key="1">
    <source>
        <dbReference type="ARBA" id="ARBA00004496"/>
    </source>
</evidence>
<keyword evidence="5 14" id="KW-0004">4Fe-4S</keyword>
<keyword evidence="9 14" id="KW-0560">Oxidoreductase</keyword>
<evidence type="ECO:0000256" key="8">
    <source>
        <dbReference type="ARBA" id="ARBA00022723"/>
    </source>
</evidence>
<dbReference type="PIRSF" id="PIRSF000167">
    <property type="entry name" value="HemN"/>
    <property type="match status" value="1"/>
</dbReference>
<feature type="binding site" evidence="15">
    <location>
        <position position="209"/>
    </location>
    <ligand>
        <name>S-adenosyl-L-methionine</name>
        <dbReference type="ChEBI" id="CHEBI:59789"/>
        <label>2</label>
    </ligand>
</feature>
<dbReference type="GO" id="GO:0004109">
    <property type="term" value="F:coproporphyrinogen oxidase activity"/>
    <property type="evidence" value="ECO:0007669"/>
    <property type="project" value="InterPro"/>
</dbReference>
<dbReference type="SMART" id="SM00729">
    <property type="entry name" value="Elp3"/>
    <property type="match status" value="1"/>
</dbReference>
<comment type="similarity">
    <text evidence="3 14">Belongs to the anaerobic coproporphyrinogen-III oxidase family.</text>
</comment>
<dbReference type="UniPathway" id="UPA00251">
    <property type="reaction ID" value="UER00323"/>
</dbReference>
<feature type="binding site" evidence="16">
    <location>
        <position position="61"/>
    </location>
    <ligand>
        <name>[4Fe-4S] cluster</name>
        <dbReference type="ChEBI" id="CHEBI:49883"/>
        <note>4Fe-4S-S-AdoMet</note>
    </ligand>
</feature>
<evidence type="ECO:0000256" key="6">
    <source>
        <dbReference type="ARBA" id="ARBA00022490"/>
    </source>
</evidence>
<keyword evidence="7 14" id="KW-0949">S-adenosyl-L-methionine</keyword>
<dbReference type="RefSeq" id="WP_103912434.1">
    <property type="nucleotide sequence ID" value="NZ_FNUS01000001.1"/>
</dbReference>
<evidence type="ECO:0000256" key="5">
    <source>
        <dbReference type="ARBA" id="ARBA00022485"/>
    </source>
</evidence>
<evidence type="ECO:0000256" key="4">
    <source>
        <dbReference type="ARBA" id="ARBA00011245"/>
    </source>
</evidence>
<feature type="binding site" evidence="15">
    <location>
        <position position="112"/>
    </location>
    <ligand>
        <name>S-adenosyl-L-methionine</name>
        <dbReference type="ChEBI" id="CHEBI:59789"/>
        <label>1</label>
    </ligand>
</feature>
<keyword evidence="6 14" id="KW-0963">Cytoplasm</keyword>
<dbReference type="SFLD" id="SFLDG01082">
    <property type="entry name" value="B12-binding_domain_containing"/>
    <property type="match status" value="1"/>
</dbReference>
<dbReference type="GO" id="GO:0005737">
    <property type="term" value="C:cytoplasm"/>
    <property type="evidence" value="ECO:0007669"/>
    <property type="project" value="UniProtKB-SubCell"/>
</dbReference>
<dbReference type="SFLD" id="SFLDG01065">
    <property type="entry name" value="anaerobic_coproporphyrinogen-I"/>
    <property type="match status" value="1"/>
</dbReference>
<evidence type="ECO:0000256" key="15">
    <source>
        <dbReference type="PIRSR" id="PIRSR000167-1"/>
    </source>
</evidence>
<feature type="binding site" evidence="15">
    <location>
        <position position="330"/>
    </location>
    <ligand>
        <name>S-adenosyl-L-methionine</name>
        <dbReference type="ChEBI" id="CHEBI:59789"/>
        <label>1</label>
    </ligand>
</feature>
<dbReference type="OrthoDB" id="9808022at2"/>
<dbReference type="InterPro" id="IPR034505">
    <property type="entry name" value="Coproporphyrinogen-III_oxidase"/>
</dbReference>
<dbReference type="SUPFAM" id="SSF102114">
    <property type="entry name" value="Radical SAM enzymes"/>
    <property type="match status" value="1"/>
</dbReference>
<sequence>MKTSLVNKYNIPGPRYTSYPTVPYWDEAAFSSEDWQKSVVKSFNESNSEEGISIYIHLPFCEALCTFCACHKRITKQHSVETPYLESVLQEMDLYLKLFNEKPKLKELHLGGGTPTFFSPANLKKLLEGLFEKVDIAENQEFSFEGHPNNTTKEHLQTLFDLGFTRCSFGVQDYDPIVQKAINRIQPFENVKNVTEWAREIGYKSISHDLVFGLPHQTWEKMKHSIHRTLELKPDRLAFYSYAHVPWIKGVGQRGFDENDLPSGEEKRKLYENGKQLLEDLGYIEVGMDHFSLEHDDLYQSLKSGDIHRNFMGYSSSKTQLMIGLGMSAISDSWYAFAQNEKSVDEYQKRVAEGKIPVFRGHILNEEDLKIRQHILNLMCRLETSWDVQTEFPELENAIANLKEMEADGLIEIEKNHIKITEKGRAFTRNVAMTFDLRMLRNKPETRIFSMTV</sequence>
<dbReference type="Proteomes" id="UP000236738">
    <property type="component" value="Unassembled WGS sequence"/>
</dbReference>
<evidence type="ECO:0000256" key="10">
    <source>
        <dbReference type="ARBA" id="ARBA00023004"/>
    </source>
</evidence>
<evidence type="ECO:0000256" key="14">
    <source>
        <dbReference type="PIRNR" id="PIRNR000167"/>
    </source>
</evidence>
<dbReference type="InterPro" id="IPR058240">
    <property type="entry name" value="rSAM_sf"/>
</dbReference>
<dbReference type="EMBL" id="FNUS01000001">
    <property type="protein sequence ID" value="SEF59253.1"/>
    <property type="molecule type" value="Genomic_DNA"/>
</dbReference>
<feature type="binding site" evidence="15">
    <location>
        <begin position="113"/>
        <end position="114"/>
    </location>
    <ligand>
        <name>S-adenosyl-L-methionine</name>
        <dbReference type="ChEBI" id="CHEBI:59789"/>
        <label>2</label>
    </ligand>
</feature>
<evidence type="ECO:0000256" key="16">
    <source>
        <dbReference type="PIRSR" id="PIRSR000167-2"/>
    </source>
</evidence>
<keyword evidence="11 14" id="KW-0411">Iron-sulfur</keyword>
<dbReference type="PANTHER" id="PTHR13932:SF6">
    <property type="entry name" value="OXYGEN-INDEPENDENT COPROPORPHYRINOGEN III OXIDASE"/>
    <property type="match status" value="1"/>
</dbReference>
<dbReference type="PROSITE" id="PS51918">
    <property type="entry name" value="RADICAL_SAM"/>
    <property type="match status" value="1"/>
</dbReference>
<feature type="binding site" evidence="15">
    <location>
        <position position="145"/>
    </location>
    <ligand>
        <name>S-adenosyl-L-methionine</name>
        <dbReference type="ChEBI" id="CHEBI:59789"/>
        <label>1</label>
    </ligand>
</feature>
<evidence type="ECO:0000256" key="13">
    <source>
        <dbReference type="ARBA" id="ARBA00048321"/>
    </source>
</evidence>
<feature type="domain" description="Radical SAM core" evidence="17">
    <location>
        <begin position="46"/>
        <end position="280"/>
    </location>
</feature>
<dbReference type="Gene3D" id="1.10.10.920">
    <property type="match status" value="1"/>
</dbReference>
<organism evidence="18 19">
    <name type="scientific">Halpernia humi</name>
    <dbReference type="NCBI Taxonomy" id="493375"/>
    <lineage>
        <taxon>Bacteria</taxon>
        <taxon>Pseudomonadati</taxon>
        <taxon>Bacteroidota</taxon>
        <taxon>Flavobacteriia</taxon>
        <taxon>Flavobacteriales</taxon>
        <taxon>Weeksellaceae</taxon>
        <taxon>Chryseobacterium group</taxon>
        <taxon>Halpernia</taxon>
    </lineage>
</organism>
<dbReference type="InterPro" id="IPR006638">
    <property type="entry name" value="Elp3/MiaA/NifB-like_rSAM"/>
</dbReference>
<feature type="binding site" evidence="15">
    <location>
        <position position="243"/>
    </location>
    <ligand>
        <name>S-adenosyl-L-methionine</name>
        <dbReference type="ChEBI" id="CHEBI:59789"/>
        <label>2</label>
    </ligand>
</feature>
<feature type="binding site" evidence="16">
    <location>
        <position position="65"/>
    </location>
    <ligand>
        <name>[4Fe-4S] cluster</name>
        <dbReference type="ChEBI" id="CHEBI:49883"/>
        <note>4Fe-4S-S-AdoMet</note>
    </ligand>
</feature>
<comment type="cofactor">
    <cofactor evidence="14 16">
        <name>[4Fe-4S] cluster</name>
        <dbReference type="ChEBI" id="CHEBI:49883"/>
    </cofactor>
    <text evidence="14 16">Binds 1 [4Fe-4S] cluster. The cluster is coordinated with 3 cysteines and an exchangeable S-adenosyl-L-methionine.</text>
</comment>
<evidence type="ECO:0000256" key="9">
    <source>
        <dbReference type="ARBA" id="ARBA00023002"/>
    </source>
</evidence>
<evidence type="ECO:0000256" key="7">
    <source>
        <dbReference type="ARBA" id="ARBA00022691"/>
    </source>
</evidence>
<keyword evidence="8 14" id="KW-0479">Metal-binding</keyword>
<protein>
    <recommendedName>
        <fullName evidence="14">Coproporphyrinogen-III oxidase</fullName>
        <ecNumber evidence="14">1.3.98.3</ecNumber>
    </recommendedName>
</protein>
<keyword evidence="10 14" id="KW-0408">Iron</keyword>
<feature type="binding site" evidence="15">
    <location>
        <begin position="67"/>
        <end position="69"/>
    </location>
    <ligand>
        <name>S-adenosyl-L-methionine</name>
        <dbReference type="ChEBI" id="CHEBI:59789"/>
        <label>2</label>
    </ligand>
</feature>
<dbReference type="SFLD" id="SFLDS00029">
    <property type="entry name" value="Radical_SAM"/>
    <property type="match status" value="1"/>
</dbReference>
<comment type="pathway">
    <text evidence="2 14">Porphyrin-containing compound metabolism; protoporphyrin-IX biosynthesis; protoporphyrinogen-IX from coproporphyrinogen-III (AdoMet route): step 1/1.</text>
</comment>
<dbReference type="InterPro" id="IPR013785">
    <property type="entry name" value="Aldolase_TIM"/>
</dbReference>
<evidence type="ECO:0000256" key="2">
    <source>
        <dbReference type="ARBA" id="ARBA00004785"/>
    </source>
</evidence>
<name>A0A1H5T8V5_9FLAO</name>
<evidence type="ECO:0000256" key="12">
    <source>
        <dbReference type="ARBA" id="ARBA00023244"/>
    </source>
</evidence>
<keyword evidence="12 14" id="KW-0627">Porphyrin biosynthesis</keyword>
<dbReference type="EC" id="1.3.98.3" evidence="14"/>
<dbReference type="GO" id="GO:0006782">
    <property type="term" value="P:protoporphyrinogen IX biosynthetic process"/>
    <property type="evidence" value="ECO:0007669"/>
    <property type="project" value="UniProtKB-UniPathway"/>
</dbReference>
<evidence type="ECO:0000259" key="17">
    <source>
        <dbReference type="PROSITE" id="PS51918"/>
    </source>
</evidence>
<feature type="binding site" evidence="15">
    <location>
        <position position="172"/>
    </location>
    <ligand>
        <name>S-adenosyl-L-methionine</name>
        <dbReference type="ChEBI" id="CHEBI:59789"/>
        <label>2</label>
    </ligand>
</feature>
<dbReference type="InterPro" id="IPR004558">
    <property type="entry name" value="Coprogen_oxidase_HemN"/>
</dbReference>
<reference evidence="19" key="1">
    <citation type="submission" date="2016-10" db="EMBL/GenBank/DDBJ databases">
        <authorList>
            <person name="Varghese N."/>
            <person name="Submissions S."/>
        </authorList>
    </citation>
    <scope>NUCLEOTIDE SEQUENCE [LARGE SCALE GENOMIC DNA]</scope>
    <source>
        <strain evidence="19">DSM 21580</strain>
    </source>
</reference>
<keyword evidence="19" id="KW-1185">Reference proteome</keyword>
<evidence type="ECO:0000256" key="11">
    <source>
        <dbReference type="ARBA" id="ARBA00023014"/>
    </source>
</evidence>
<proteinExistence type="inferred from homology"/>
<comment type="catalytic activity">
    <reaction evidence="13 14">
        <text>coproporphyrinogen III + 2 S-adenosyl-L-methionine = protoporphyrinogen IX + 2 5'-deoxyadenosine + 2 L-methionine + 2 CO2</text>
        <dbReference type="Rhea" id="RHEA:15425"/>
        <dbReference type="ChEBI" id="CHEBI:16526"/>
        <dbReference type="ChEBI" id="CHEBI:17319"/>
        <dbReference type="ChEBI" id="CHEBI:57307"/>
        <dbReference type="ChEBI" id="CHEBI:57309"/>
        <dbReference type="ChEBI" id="CHEBI:57844"/>
        <dbReference type="ChEBI" id="CHEBI:59789"/>
        <dbReference type="EC" id="1.3.98.3"/>
    </reaction>
</comment>
<dbReference type="NCBIfam" id="TIGR00538">
    <property type="entry name" value="hemN"/>
    <property type="match status" value="1"/>
</dbReference>
<dbReference type="Pfam" id="PF04055">
    <property type="entry name" value="Radical_SAM"/>
    <property type="match status" value="1"/>
</dbReference>
<dbReference type="CDD" id="cd01335">
    <property type="entry name" value="Radical_SAM"/>
    <property type="match status" value="1"/>
</dbReference>
<comment type="subcellular location">
    <subcellularLocation>
        <location evidence="1 14">Cytoplasm</location>
    </subcellularLocation>
</comment>